<dbReference type="GO" id="GO:0009847">
    <property type="term" value="P:spore germination"/>
    <property type="evidence" value="ECO:0007669"/>
    <property type="project" value="InterPro"/>
</dbReference>
<evidence type="ECO:0000259" key="9">
    <source>
        <dbReference type="Pfam" id="PF25198"/>
    </source>
</evidence>
<dbReference type="GO" id="GO:0016020">
    <property type="term" value="C:membrane"/>
    <property type="evidence" value="ECO:0007669"/>
    <property type="project" value="UniProtKB-SubCell"/>
</dbReference>
<evidence type="ECO:0000256" key="2">
    <source>
        <dbReference type="ARBA" id="ARBA00007886"/>
    </source>
</evidence>
<dbReference type="InterPro" id="IPR057336">
    <property type="entry name" value="GerAC_N"/>
</dbReference>
<dbReference type="PROSITE" id="PS51257">
    <property type="entry name" value="PROKAR_LIPOPROTEIN"/>
    <property type="match status" value="1"/>
</dbReference>
<evidence type="ECO:0000256" key="3">
    <source>
        <dbReference type="ARBA" id="ARBA00022544"/>
    </source>
</evidence>
<name>A0A1M6PNV6_9FIRM</name>
<evidence type="ECO:0000256" key="7">
    <source>
        <dbReference type="ARBA" id="ARBA00023288"/>
    </source>
</evidence>
<dbReference type="EMBL" id="FRAJ01000009">
    <property type="protein sequence ID" value="SHK09636.1"/>
    <property type="molecule type" value="Genomic_DNA"/>
</dbReference>
<evidence type="ECO:0000256" key="6">
    <source>
        <dbReference type="ARBA" id="ARBA00023139"/>
    </source>
</evidence>
<comment type="similarity">
    <text evidence="2">Belongs to the GerABKC lipoprotein family.</text>
</comment>
<dbReference type="AlphaFoldDB" id="A0A1M6PNV6"/>
<evidence type="ECO:0000256" key="5">
    <source>
        <dbReference type="ARBA" id="ARBA00023136"/>
    </source>
</evidence>
<accession>A0A1M6PNV6</accession>
<dbReference type="NCBIfam" id="TIGR02887">
    <property type="entry name" value="spore_ger_x_C"/>
    <property type="match status" value="1"/>
</dbReference>
<evidence type="ECO:0000256" key="4">
    <source>
        <dbReference type="ARBA" id="ARBA00022729"/>
    </source>
</evidence>
<feature type="domain" description="Spore germination protein N-terminal" evidence="9">
    <location>
        <begin position="23"/>
        <end position="206"/>
    </location>
</feature>
<keyword evidence="4" id="KW-0732">Signal</keyword>
<gene>
    <name evidence="10" type="ORF">SAMN02745883_01247</name>
</gene>
<protein>
    <submittedName>
        <fullName evidence="10">Germination protein, Ger(X)C family</fullName>
    </submittedName>
</protein>
<evidence type="ECO:0000313" key="11">
    <source>
        <dbReference type="Proteomes" id="UP000184082"/>
    </source>
</evidence>
<dbReference type="Proteomes" id="UP000184082">
    <property type="component" value="Unassembled WGS sequence"/>
</dbReference>
<feature type="domain" description="Spore germination GerAC-like C-terminal" evidence="8">
    <location>
        <begin position="218"/>
        <end position="383"/>
    </location>
</feature>
<keyword evidence="3" id="KW-0309">Germination</keyword>
<sequence length="386" mass="44429">MDRKKRIFIVVFIVVFLLTGCWDAIEIDERAFITAIGWDKYKGDKEEQDKGYKSVKNRYVMTVTYPNVSVIAGKGEGDPSYIISTICSTPSDGKQQANIRNNKNFYINHAKVVLVGKELAEDEKLMREIIDVFQRSVYINRKIYFCYTPGKAKDILMMDTKKNMDIGLFIEELMEKEMISSRRARADFNKMVIDLKESNAAMIPQIIASKGGELKVLGTAVLKGNKVVGTLNGIETRDILILKGRAKVVDYDIKVGDLVIIIEQMSINSKMKVHENSEGKIIINFDIRAEGIVLQHDFKYAGRLMDAHYIEKINKEAEKQIVEELKRTFKRVQKEYKVDLFKAGEYLRKHEPKTWDKVKDNWEEVYANAQVNINFDMNIRRIGIEG</sequence>
<proteinExistence type="inferred from homology"/>
<dbReference type="InterPro" id="IPR008844">
    <property type="entry name" value="Spore_GerAC-like"/>
</dbReference>
<dbReference type="InterPro" id="IPR038501">
    <property type="entry name" value="Spore_GerAC_C_sf"/>
</dbReference>
<dbReference type="PANTHER" id="PTHR35789:SF1">
    <property type="entry name" value="SPORE GERMINATION PROTEIN B3"/>
    <property type="match status" value="1"/>
</dbReference>
<keyword evidence="5" id="KW-0472">Membrane</keyword>
<dbReference type="STRING" id="1121266.SAMN02745883_01247"/>
<organism evidence="10 11">
    <name type="scientific">Caminicella sporogenes DSM 14501</name>
    <dbReference type="NCBI Taxonomy" id="1121266"/>
    <lineage>
        <taxon>Bacteria</taxon>
        <taxon>Bacillati</taxon>
        <taxon>Bacillota</taxon>
        <taxon>Clostridia</taxon>
        <taxon>Peptostreptococcales</taxon>
        <taxon>Caminicellaceae</taxon>
        <taxon>Caminicella</taxon>
    </lineage>
</organism>
<dbReference type="PANTHER" id="PTHR35789">
    <property type="entry name" value="SPORE GERMINATION PROTEIN B3"/>
    <property type="match status" value="1"/>
</dbReference>
<dbReference type="InterPro" id="IPR046953">
    <property type="entry name" value="Spore_GerAC-like_C"/>
</dbReference>
<dbReference type="RefSeq" id="WP_072966658.1">
    <property type="nucleotide sequence ID" value="NZ_FRAJ01000009.1"/>
</dbReference>
<comment type="subcellular location">
    <subcellularLocation>
        <location evidence="1">Membrane</location>
        <topology evidence="1">Lipid-anchor</topology>
    </subcellularLocation>
</comment>
<keyword evidence="11" id="KW-1185">Reference proteome</keyword>
<evidence type="ECO:0000313" key="10">
    <source>
        <dbReference type="EMBL" id="SHK09636.1"/>
    </source>
</evidence>
<dbReference type="Pfam" id="PF25198">
    <property type="entry name" value="Spore_GerAC_N"/>
    <property type="match status" value="1"/>
</dbReference>
<dbReference type="Gene3D" id="3.30.300.210">
    <property type="entry name" value="Nutrient germinant receptor protein C, domain 3"/>
    <property type="match status" value="1"/>
</dbReference>
<evidence type="ECO:0000256" key="1">
    <source>
        <dbReference type="ARBA" id="ARBA00004635"/>
    </source>
</evidence>
<evidence type="ECO:0000259" key="8">
    <source>
        <dbReference type="Pfam" id="PF05504"/>
    </source>
</evidence>
<dbReference type="Pfam" id="PF05504">
    <property type="entry name" value="Spore_GerAC"/>
    <property type="match status" value="1"/>
</dbReference>
<keyword evidence="7" id="KW-0449">Lipoprotein</keyword>
<keyword evidence="6" id="KW-0564">Palmitate</keyword>
<reference evidence="10 11" key="1">
    <citation type="submission" date="2016-11" db="EMBL/GenBank/DDBJ databases">
        <authorList>
            <person name="Jaros S."/>
            <person name="Januszkiewicz K."/>
            <person name="Wedrychowicz H."/>
        </authorList>
    </citation>
    <scope>NUCLEOTIDE SEQUENCE [LARGE SCALE GENOMIC DNA]</scope>
    <source>
        <strain evidence="10 11">DSM 14501</strain>
    </source>
</reference>